<dbReference type="Proteomes" id="UP001250858">
    <property type="component" value="Chromosome"/>
</dbReference>
<evidence type="ECO:0000313" key="3">
    <source>
        <dbReference type="Proteomes" id="UP001250858"/>
    </source>
</evidence>
<organism evidence="2 3">
    <name type="scientific">Streptomyces roseicoloratus</name>
    <dbReference type="NCBI Taxonomy" id="2508722"/>
    <lineage>
        <taxon>Bacteria</taxon>
        <taxon>Bacillati</taxon>
        <taxon>Actinomycetota</taxon>
        <taxon>Actinomycetes</taxon>
        <taxon>Kitasatosporales</taxon>
        <taxon>Streptomycetaceae</taxon>
        <taxon>Streptomyces</taxon>
    </lineage>
</organism>
<dbReference type="RefSeq" id="WP_309548378.1">
    <property type="nucleotide sequence ID" value="NZ_CP133762.1"/>
</dbReference>
<evidence type="ECO:0000313" key="2">
    <source>
        <dbReference type="EMBL" id="WMX45177.1"/>
    </source>
</evidence>
<keyword evidence="3" id="KW-1185">Reference proteome</keyword>
<dbReference type="EMBL" id="CP133762">
    <property type="protein sequence ID" value="WMX45177.1"/>
    <property type="molecule type" value="Genomic_DNA"/>
</dbReference>
<protein>
    <submittedName>
        <fullName evidence="2">Uncharacterized protein</fullName>
    </submittedName>
</protein>
<accession>A0ABY9RSL0</accession>
<feature type="transmembrane region" description="Helical" evidence="1">
    <location>
        <begin position="21"/>
        <end position="51"/>
    </location>
</feature>
<name>A0ABY9RSL0_9ACTN</name>
<keyword evidence="1" id="KW-1133">Transmembrane helix</keyword>
<sequence>MRHHHVRLCMPFRRCRCFSPARLLSLLFLLVLVLVLVFLIVLLFLLSLLVLRRVPVRVFLFSYHQSPPGRWWHEEGPFGGIRGLSVG</sequence>
<gene>
    <name evidence="2" type="ORF">RGF97_10360</name>
</gene>
<keyword evidence="1" id="KW-0812">Transmembrane</keyword>
<reference evidence="2 3" key="1">
    <citation type="submission" date="2023-09" db="EMBL/GenBank/DDBJ databases">
        <title>Complete genome of Streptomyces roseicoloratus T14.</title>
        <authorList>
            <person name="Bashizi T."/>
            <person name="Kim M.-J."/>
            <person name="Lee G."/>
            <person name="Tagele S.B."/>
            <person name="Shin J.-H."/>
        </authorList>
    </citation>
    <scope>NUCLEOTIDE SEQUENCE [LARGE SCALE GENOMIC DNA]</scope>
    <source>
        <strain evidence="2 3">T14</strain>
    </source>
</reference>
<keyword evidence="1" id="KW-0472">Membrane</keyword>
<proteinExistence type="predicted"/>
<evidence type="ECO:0000256" key="1">
    <source>
        <dbReference type="SAM" id="Phobius"/>
    </source>
</evidence>